<organism evidence="2 3">
    <name type="scientific">Enterococcus sulfureus ATCC 49903</name>
    <dbReference type="NCBI Taxonomy" id="1140003"/>
    <lineage>
        <taxon>Bacteria</taxon>
        <taxon>Bacillati</taxon>
        <taxon>Bacillota</taxon>
        <taxon>Bacilli</taxon>
        <taxon>Lactobacillales</taxon>
        <taxon>Enterococcaceae</taxon>
        <taxon>Enterococcus</taxon>
    </lineage>
</organism>
<keyword evidence="1" id="KW-0472">Membrane</keyword>
<dbReference type="EMBL" id="ASWO01000001">
    <property type="protein sequence ID" value="EOT87323.1"/>
    <property type="molecule type" value="Genomic_DNA"/>
</dbReference>
<sequence>MKFIQAYQNLMRGRYGRFDFLNRVVVVIAFVLWLVSAFPALSFLRWIVIVLFVYVFYRFFSKRIHLRLNENKKVHLKFQQLDAKLFKRKQTKTAVTQLYFECPHCHQKLRAPKGKGKIKVTCSTCKQVFIKTV</sequence>
<comment type="caution">
    <text evidence="2">The sequence shown here is derived from an EMBL/GenBank/DDBJ whole genome shotgun (WGS) entry which is preliminary data.</text>
</comment>
<feature type="transmembrane region" description="Helical" evidence="1">
    <location>
        <begin position="20"/>
        <end position="37"/>
    </location>
</feature>
<feature type="transmembrane region" description="Helical" evidence="1">
    <location>
        <begin position="43"/>
        <end position="60"/>
    </location>
</feature>
<keyword evidence="1" id="KW-0812">Transmembrane</keyword>
<evidence type="ECO:0000313" key="3">
    <source>
        <dbReference type="Proteomes" id="UP000015961"/>
    </source>
</evidence>
<dbReference type="AlphaFoldDB" id="S0PF80"/>
<dbReference type="STRING" id="1140003.OMY_00384"/>
<accession>S0PF80</accession>
<dbReference type="PATRIC" id="fig|1140003.3.peg.379"/>
<dbReference type="Proteomes" id="UP000015961">
    <property type="component" value="Unassembled WGS sequence"/>
</dbReference>
<evidence type="ECO:0008006" key="4">
    <source>
        <dbReference type="Google" id="ProtNLM"/>
    </source>
</evidence>
<dbReference type="OrthoDB" id="3174166at2"/>
<evidence type="ECO:0000313" key="2">
    <source>
        <dbReference type="EMBL" id="EOT87323.1"/>
    </source>
</evidence>
<protein>
    <recommendedName>
        <fullName evidence="4">Zn-finger containing protein</fullName>
    </recommendedName>
</protein>
<dbReference type="eggNOG" id="COG4416">
    <property type="taxonomic scope" value="Bacteria"/>
</dbReference>
<gene>
    <name evidence="2" type="ORF">I573_00379</name>
</gene>
<name>S0PF80_9ENTE</name>
<evidence type="ECO:0000256" key="1">
    <source>
        <dbReference type="SAM" id="Phobius"/>
    </source>
</evidence>
<dbReference type="RefSeq" id="WP_016184875.1">
    <property type="nucleotide sequence ID" value="NZ_ASWO01000001.1"/>
</dbReference>
<keyword evidence="3" id="KW-1185">Reference proteome</keyword>
<keyword evidence="1" id="KW-1133">Transmembrane helix</keyword>
<reference evidence="2 3" key="1">
    <citation type="submission" date="2013-03" db="EMBL/GenBank/DDBJ databases">
        <title>The Genome Sequence of Enterococcus sulfureus ATCC_49903 (PacBio/Illumina hybrid assembly).</title>
        <authorList>
            <consortium name="The Broad Institute Genomics Platform"/>
            <consortium name="The Broad Institute Genome Sequencing Center for Infectious Disease"/>
            <person name="Earl A."/>
            <person name="Russ C."/>
            <person name="Gilmore M."/>
            <person name="Surin D."/>
            <person name="Walker B."/>
            <person name="Young S."/>
            <person name="Zeng Q."/>
            <person name="Gargeya S."/>
            <person name="Fitzgerald M."/>
            <person name="Haas B."/>
            <person name="Abouelleil A."/>
            <person name="Allen A.W."/>
            <person name="Alvarado L."/>
            <person name="Arachchi H.M."/>
            <person name="Berlin A.M."/>
            <person name="Chapman S.B."/>
            <person name="Gainer-Dewar J."/>
            <person name="Goldberg J."/>
            <person name="Griggs A."/>
            <person name="Gujja S."/>
            <person name="Hansen M."/>
            <person name="Howarth C."/>
            <person name="Imamovic A."/>
            <person name="Ireland A."/>
            <person name="Larimer J."/>
            <person name="McCowan C."/>
            <person name="Murphy C."/>
            <person name="Pearson M."/>
            <person name="Poon T.W."/>
            <person name="Priest M."/>
            <person name="Roberts A."/>
            <person name="Saif S."/>
            <person name="Shea T."/>
            <person name="Sisk P."/>
            <person name="Sykes S."/>
            <person name="Wortman J."/>
            <person name="Nusbaum C."/>
            <person name="Birren B."/>
        </authorList>
    </citation>
    <scope>NUCLEOTIDE SEQUENCE [LARGE SCALE GENOMIC DNA]</scope>
    <source>
        <strain evidence="2 3">ATCC 49903</strain>
    </source>
</reference>
<proteinExistence type="predicted"/>